<organism evidence="2 3">
    <name type="scientific">Haloprofundus marisrubri</name>
    <dbReference type="NCBI Taxonomy" id="1514971"/>
    <lineage>
        <taxon>Archaea</taxon>
        <taxon>Methanobacteriati</taxon>
        <taxon>Methanobacteriota</taxon>
        <taxon>Stenosarchaea group</taxon>
        <taxon>Halobacteria</taxon>
        <taxon>Halobacteriales</taxon>
        <taxon>Haloferacaceae</taxon>
        <taxon>Haloprofundus</taxon>
    </lineage>
</organism>
<name>A0A0W1RBR3_9EURY</name>
<sequence length="62" mass="6770">MGAIQNVARSIDNVTRRVWDRQGTLIKALILLLLIISGVGIPIILLALVARLIVEDSRGSTY</sequence>
<evidence type="ECO:0000256" key="1">
    <source>
        <dbReference type="SAM" id="Phobius"/>
    </source>
</evidence>
<dbReference type="AlphaFoldDB" id="A0A0W1RBR3"/>
<keyword evidence="3" id="KW-1185">Reference proteome</keyword>
<evidence type="ECO:0000313" key="3">
    <source>
        <dbReference type="Proteomes" id="UP000054387"/>
    </source>
</evidence>
<protein>
    <submittedName>
        <fullName evidence="2">Uncharacterized protein</fullName>
    </submittedName>
</protein>
<dbReference type="RefSeq" id="WP_058580635.1">
    <property type="nucleotide sequence ID" value="NZ_LOPU01000016.1"/>
</dbReference>
<proteinExistence type="predicted"/>
<accession>A0A0W1RBR3</accession>
<gene>
    <name evidence="2" type="ORF">AUR64_06515</name>
</gene>
<comment type="caution">
    <text evidence="2">The sequence shown here is derived from an EMBL/GenBank/DDBJ whole genome shotgun (WGS) entry which is preliminary data.</text>
</comment>
<dbReference type="Proteomes" id="UP000054387">
    <property type="component" value="Unassembled WGS sequence"/>
</dbReference>
<keyword evidence="1" id="KW-0812">Transmembrane</keyword>
<feature type="transmembrane region" description="Helical" evidence="1">
    <location>
        <begin position="28"/>
        <end position="54"/>
    </location>
</feature>
<reference evidence="2 3" key="1">
    <citation type="submission" date="2015-12" db="EMBL/GenBank/DDBJ databases">
        <title>Haloprofundus marisrubri gen. nov., sp. nov., an extremely halophilic archaeon isolated from the Discovery deep brine-seawater interface in the Red Sea.</title>
        <authorList>
            <person name="Zhang G."/>
            <person name="Stingl U."/>
            <person name="Rashid M."/>
        </authorList>
    </citation>
    <scope>NUCLEOTIDE SEQUENCE [LARGE SCALE GENOMIC DNA]</scope>
    <source>
        <strain evidence="2 3">SB9</strain>
    </source>
</reference>
<dbReference type="STRING" id="1514971.AUR64_06515"/>
<evidence type="ECO:0000313" key="2">
    <source>
        <dbReference type="EMBL" id="KTG10837.1"/>
    </source>
</evidence>
<keyword evidence="1" id="KW-0472">Membrane</keyword>
<dbReference type="EMBL" id="LOPU01000016">
    <property type="protein sequence ID" value="KTG10837.1"/>
    <property type="molecule type" value="Genomic_DNA"/>
</dbReference>
<keyword evidence="1" id="KW-1133">Transmembrane helix</keyword>